<protein>
    <submittedName>
        <fullName evidence="3">GumH protein</fullName>
    </submittedName>
</protein>
<organism evidence="3">
    <name type="scientific">uncultured Alphaproteobacteria bacterium</name>
    <dbReference type="NCBI Taxonomy" id="91750"/>
    <lineage>
        <taxon>Bacteria</taxon>
        <taxon>Pseudomonadati</taxon>
        <taxon>Pseudomonadota</taxon>
        <taxon>Alphaproteobacteria</taxon>
        <taxon>environmental samples</taxon>
    </lineage>
</organism>
<evidence type="ECO:0000313" key="3">
    <source>
        <dbReference type="EMBL" id="SBV98989.1"/>
    </source>
</evidence>
<name>A0A212JHR1_9PROT</name>
<dbReference type="PANTHER" id="PTHR45947:SF3">
    <property type="entry name" value="SULFOQUINOVOSYL TRANSFERASE SQD2"/>
    <property type="match status" value="1"/>
</dbReference>
<sequence>MPDRIQIVHLVRQYAPSVGGLEDAVANLCKHLSDMPDLRVRVVTLDRLFSDPERVLPRAATVDGIPVARIPWHGSSRYPLALSVLKPLEQADLVHVHAVDFFFDYMAWTKPIHRLPLVASTHGGFFHTEFAARAKKAYFETVTRASCRAYHTICASSENDAATFRRIAPKKTIAIENGVNVDKWAGAGSPEATRTLIFIGRWSSNKRVPLLIDLVAALRAGGTDWRLIVAGVPDAETEESLAAHARDKGVAAAVEVHVKPDVAALKGLIARAGYVASASAYEGFGLTIVEGLSAGLLPVVSPLAPFLKLVDALGDGVVIDAADLAASADRLEAAYRRHAEDFPARRTAAMALAARYAWPGVAQRFREVYDRALARRRPRK</sequence>
<gene>
    <name evidence="3" type="ORF">KL86APRO_11086</name>
</gene>
<dbReference type="InterPro" id="IPR050194">
    <property type="entry name" value="Glycosyltransferase_grp1"/>
</dbReference>
<reference evidence="3" key="1">
    <citation type="submission" date="2016-04" db="EMBL/GenBank/DDBJ databases">
        <authorList>
            <person name="Evans L.H."/>
            <person name="Alamgir A."/>
            <person name="Owens N."/>
            <person name="Weber N.D."/>
            <person name="Virtaneva K."/>
            <person name="Barbian K."/>
            <person name="Babar A."/>
            <person name="Rosenke K."/>
        </authorList>
    </citation>
    <scope>NUCLEOTIDE SEQUENCE</scope>
    <source>
        <strain evidence="3">86</strain>
    </source>
</reference>
<proteinExistence type="predicted"/>
<dbReference type="SUPFAM" id="SSF53756">
    <property type="entry name" value="UDP-Glycosyltransferase/glycogen phosphorylase"/>
    <property type="match status" value="1"/>
</dbReference>
<dbReference type="CDD" id="cd03801">
    <property type="entry name" value="GT4_PimA-like"/>
    <property type="match status" value="1"/>
</dbReference>
<accession>A0A212JHR1</accession>
<dbReference type="GO" id="GO:0016757">
    <property type="term" value="F:glycosyltransferase activity"/>
    <property type="evidence" value="ECO:0007669"/>
    <property type="project" value="InterPro"/>
</dbReference>
<dbReference type="AlphaFoldDB" id="A0A212JHR1"/>
<feature type="domain" description="Glycosyl transferase family 1" evidence="1">
    <location>
        <begin position="188"/>
        <end position="335"/>
    </location>
</feature>
<dbReference type="PANTHER" id="PTHR45947">
    <property type="entry name" value="SULFOQUINOVOSYL TRANSFERASE SQD2"/>
    <property type="match status" value="1"/>
</dbReference>
<dbReference type="Gene3D" id="3.40.50.2000">
    <property type="entry name" value="Glycogen Phosphorylase B"/>
    <property type="match status" value="2"/>
</dbReference>
<evidence type="ECO:0000259" key="1">
    <source>
        <dbReference type="Pfam" id="PF00534"/>
    </source>
</evidence>
<dbReference type="EMBL" id="FLUO01000001">
    <property type="protein sequence ID" value="SBV98989.1"/>
    <property type="molecule type" value="Genomic_DNA"/>
</dbReference>
<feature type="domain" description="Glycosyltransferase subfamily 4-like N-terminal" evidence="2">
    <location>
        <begin position="18"/>
        <end position="182"/>
    </location>
</feature>
<evidence type="ECO:0000259" key="2">
    <source>
        <dbReference type="Pfam" id="PF13439"/>
    </source>
</evidence>
<dbReference type="InterPro" id="IPR028098">
    <property type="entry name" value="Glyco_trans_4-like_N"/>
</dbReference>
<dbReference type="Pfam" id="PF00534">
    <property type="entry name" value="Glycos_transf_1"/>
    <property type="match status" value="1"/>
</dbReference>
<dbReference type="InterPro" id="IPR001296">
    <property type="entry name" value="Glyco_trans_1"/>
</dbReference>
<dbReference type="Pfam" id="PF13439">
    <property type="entry name" value="Glyco_transf_4"/>
    <property type="match status" value="1"/>
</dbReference>